<evidence type="ECO:0000313" key="3">
    <source>
        <dbReference type="Proteomes" id="UP000187609"/>
    </source>
</evidence>
<accession>A0A1J6K479</accession>
<name>A0A1J6K479_NICAT</name>
<feature type="non-terminal residue" evidence="2">
    <location>
        <position position="213"/>
    </location>
</feature>
<dbReference type="AlphaFoldDB" id="A0A1J6K479"/>
<dbReference type="PANTHER" id="PTHR34222">
    <property type="entry name" value="GAG_PRE-INTEGRS DOMAIN-CONTAINING PROTEIN"/>
    <property type="match status" value="1"/>
</dbReference>
<dbReference type="STRING" id="49451.A0A1J6K479"/>
<dbReference type="InterPro" id="IPR054722">
    <property type="entry name" value="PolX-like_BBD"/>
</dbReference>
<evidence type="ECO:0000313" key="2">
    <source>
        <dbReference type="EMBL" id="OIT19880.1"/>
    </source>
</evidence>
<dbReference type="Pfam" id="PF22936">
    <property type="entry name" value="Pol_BBD"/>
    <property type="match status" value="1"/>
</dbReference>
<dbReference type="PANTHER" id="PTHR34222:SF99">
    <property type="entry name" value="PROTEIN, PUTATIVE-RELATED"/>
    <property type="match status" value="1"/>
</dbReference>
<evidence type="ECO:0000259" key="1">
    <source>
        <dbReference type="Pfam" id="PF22936"/>
    </source>
</evidence>
<proteinExistence type="predicted"/>
<gene>
    <name evidence="2" type="ORF">A4A49_61257</name>
</gene>
<dbReference type="Proteomes" id="UP000187609">
    <property type="component" value="Unassembled WGS sequence"/>
</dbReference>
<organism evidence="2 3">
    <name type="scientific">Nicotiana attenuata</name>
    <name type="common">Coyote tobacco</name>
    <dbReference type="NCBI Taxonomy" id="49451"/>
    <lineage>
        <taxon>Eukaryota</taxon>
        <taxon>Viridiplantae</taxon>
        <taxon>Streptophyta</taxon>
        <taxon>Embryophyta</taxon>
        <taxon>Tracheophyta</taxon>
        <taxon>Spermatophyta</taxon>
        <taxon>Magnoliopsida</taxon>
        <taxon>eudicotyledons</taxon>
        <taxon>Gunneridae</taxon>
        <taxon>Pentapetalae</taxon>
        <taxon>asterids</taxon>
        <taxon>lamiids</taxon>
        <taxon>Solanales</taxon>
        <taxon>Solanaceae</taxon>
        <taxon>Nicotianoideae</taxon>
        <taxon>Nicotianeae</taxon>
        <taxon>Nicotiana</taxon>
    </lineage>
</organism>
<protein>
    <recommendedName>
        <fullName evidence="1">Retrovirus-related Pol polyprotein from transposon TNT 1-94-like beta-barrel domain-containing protein</fullName>
    </recommendedName>
</protein>
<reference evidence="2" key="1">
    <citation type="submission" date="2016-11" db="EMBL/GenBank/DDBJ databases">
        <title>The genome of Nicotiana attenuata.</title>
        <authorList>
            <person name="Xu S."/>
            <person name="Brockmoeller T."/>
            <person name="Gaquerel E."/>
            <person name="Navarro A."/>
            <person name="Kuhl H."/>
            <person name="Gase K."/>
            <person name="Ling Z."/>
            <person name="Zhou W."/>
            <person name="Kreitzer C."/>
            <person name="Stanke M."/>
            <person name="Tang H."/>
            <person name="Lyons E."/>
            <person name="Pandey P."/>
            <person name="Pandey S.P."/>
            <person name="Timmermann B."/>
            <person name="Baldwin I.T."/>
        </authorList>
    </citation>
    <scope>NUCLEOTIDE SEQUENCE [LARGE SCALE GENOMIC DNA]</scope>
    <source>
        <strain evidence="2">UT</strain>
    </source>
</reference>
<comment type="caution">
    <text evidence="2">The sequence shown here is derived from an EMBL/GenBank/DDBJ whole genome shotgun (WGS) entry which is preliminary data.</text>
</comment>
<feature type="non-terminal residue" evidence="2">
    <location>
        <position position="1"/>
    </location>
</feature>
<dbReference type="OMA" id="NHIWIIN"/>
<keyword evidence="3" id="KW-1185">Reference proteome</keyword>
<dbReference type="Gramene" id="OIT19880">
    <property type="protein sequence ID" value="OIT19880"/>
    <property type="gene ID" value="A4A49_61257"/>
</dbReference>
<dbReference type="EMBL" id="MJEQ01006060">
    <property type="protein sequence ID" value="OIT19880.1"/>
    <property type="molecule type" value="Genomic_DNA"/>
</dbReference>
<sequence length="213" mass="23454">FCDYCKRPGHTKEKCYKLHGYPQGLNSNPNPKFNRGKRTVANVHGALEDNSGKQEEVESLEGKCNSSVNLTKEQYGQLVSLLQHFHSGNNKETSSISNGAVNFAGTMACSASVLSIDYSLLSCKCFTSSSDIWILDSGASNHMTFSKSLLSDTIILPYPLLINLPNGYRVKVTKIGTVTLAPEIILHKVFYVPSFKYNLISIHCLTSQLKSLV</sequence>
<feature type="domain" description="Retrovirus-related Pol polyprotein from transposon TNT 1-94-like beta-barrel" evidence="1">
    <location>
        <begin position="133"/>
        <end position="207"/>
    </location>
</feature>